<sequence>MRLCILYAYYAIYFMSMGPTANFAAIFYEEIGLNNTQIGLLTSLPVLLGMLALPVFGILSDNARRRRNVIALVLALCAGFSFLYDLTDRFALLMVICTGTALFSQPVLPLSSSLSMEYTASVGRSFGPIRMAGSVGFQVSALLAGVVFTTSMRGLYRMIGVFQLLAAGLALLLPPIAGHQRERGVRVSPVTLLRDRRVLLLLLMVFPGTIMSMFYQSFFTKHFASCGASNAMVGLMSVLSVGLELPFLLFSGRLYRKLTVWQWLLLGMAVNAVRWIGVALTQNVMALLALQLLGVSVLACFEYFPALYLSERVAPELLSSAQTTLNFVSFGIARVVGCLLGGALGDVIGVGAVFGLGGLMLAIGLVAFFAPARRMSALDRQTSGATPAAE</sequence>
<gene>
    <name evidence="10" type="ORF">IAB73_07150</name>
</gene>
<proteinExistence type="predicted"/>
<comment type="caution">
    <text evidence="10">The sequence shown here is derived from an EMBL/GenBank/DDBJ whole genome shotgun (WGS) entry which is preliminary data.</text>
</comment>
<keyword evidence="2" id="KW-0813">Transport</keyword>
<feature type="transmembrane region" description="Helical" evidence="8">
    <location>
        <begin position="198"/>
        <end position="219"/>
    </location>
</feature>
<feature type="transmembrane region" description="Helical" evidence="8">
    <location>
        <begin position="129"/>
        <end position="149"/>
    </location>
</feature>
<dbReference type="AlphaFoldDB" id="A0A9D0ZAH1"/>
<feature type="transmembrane region" description="Helical" evidence="8">
    <location>
        <begin position="258"/>
        <end position="278"/>
    </location>
</feature>
<dbReference type="GO" id="GO:0005886">
    <property type="term" value="C:plasma membrane"/>
    <property type="evidence" value="ECO:0007669"/>
    <property type="project" value="UniProtKB-SubCell"/>
</dbReference>
<dbReference type="SUPFAM" id="SSF103473">
    <property type="entry name" value="MFS general substrate transporter"/>
    <property type="match status" value="1"/>
</dbReference>
<evidence type="ECO:0000256" key="5">
    <source>
        <dbReference type="ARBA" id="ARBA00022692"/>
    </source>
</evidence>
<keyword evidence="3" id="KW-1003">Cell membrane</keyword>
<feature type="domain" description="Major facilitator superfamily associated" evidence="9">
    <location>
        <begin position="5"/>
        <end position="354"/>
    </location>
</feature>
<feature type="transmembrane region" description="Helical" evidence="8">
    <location>
        <begin position="231"/>
        <end position="251"/>
    </location>
</feature>
<dbReference type="PANTHER" id="PTHR23522:SF10">
    <property type="entry name" value="3-PHENYLPROPIONIC ACID TRANSPORTER-RELATED"/>
    <property type="match status" value="1"/>
</dbReference>
<feature type="transmembrane region" description="Helical" evidence="8">
    <location>
        <begin position="325"/>
        <end position="344"/>
    </location>
</feature>
<evidence type="ECO:0000256" key="8">
    <source>
        <dbReference type="SAM" id="Phobius"/>
    </source>
</evidence>
<dbReference type="Proteomes" id="UP000886887">
    <property type="component" value="Unassembled WGS sequence"/>
</dbReference>
<dbReference type="Pfam" id="PF12832">
    <property type="entry name" value="MFS_1_like"/>
    <property type="match status" value="1"/>
</dbReference>
<evidence type="ECO:0000256" key="2">
    <source>
        <dbReference type="ARBA" id="ARBA00022448"/>
    </source>
</evidence>
<evidence type="ECO:0000259" key="9">
    <source>
        <dbReference type="Pfam" id="PF12832"/>
    </source>
</evidence>
<keyword evidence="7 8" id="KW-0472">Membrane</keyword>
<evidence type="ECO:0000256" key="6">
    <source>
        <dbReference type="ARBA" id="ARBA00022989"/>
    </source>
</evidence>
<dbReference type="Gene3D" id="1.20.1250.20">
    <property type="entry name" value="MFS general substrate transporter like domains"/>
    <property type="match status" value="2"/>
</dbReference>
<name>A0A9D0ZAH1_9FIRM</name>
<organism evidence="10 11">
    <name type="scientific">Candidatus Onthenecus intestinigallinarum</name>
    <dbReference type="NCBI Taxonomy" id="2840875"/>
    <lineage>
        <taxon>Bacteria</taxon>
        <taxon>Bacillati</taxon>
        <taxon>Bacillota</taxon>
        <taxon>Clostridia</taxon>
        <taxon>Eubacteriales</taxon>
        <taxon>Candidatus Onthenecus</taxon>
    </lineage>
</organism>
<evidence type="ECO:0000256" key="7">
    <source>
        <dbReference type="ARBA" id="ARBA00023136"/>
    </source>
</evidence>
<evidence type="ECO:0000313" key="11">
    <source>
        <dbReference type="Proteomes" id="UP000886887"/>
    </source>
</evidence>
<feature type="transmembrane region" description="Helical" evidence="8">
    <location>
        <begin position="68"/>
        <end position="84"/>
    </location>
</feature>
<feature type="transmembrane region" description="Helical" evidence="8">
    <location>
        <begin position="7"/>
        <end position="28"/>
    </location>
</feature>
<feature type="transmembrane region" description="Helical" evidence="8">
    <location>
        <begin position="284"/>
        <end position="304"/>
    </location>
</feature>
<evidence type="ECO:0000256" key="4">
    <source>
        <dbReference type="ARBA" id="ARBA00022519"/>
    </source>
</evidence>
<feature type="transmembrane region" description="Helical" evidence="8">
    <location>
        <begin position="155"/>
        <end position="177"/>
    </location>
</feature>
<reference evidence="10" key="1">
    <citation type="submission" date="2020-10" db="EMBL/GenBank/DDBJ databases">
        <authorList>
            <person name="Gilroy R."/>
        </authorList>
    </citation>
    <scope>NUCLEOTIDE SEQUENCE</scope>
    <source>
        <strain evidence="10">ChiSxjej2B14-6234</strain>
    </source>
</reference>
<evidence type="ECO:0000313" key="10">
    <source>
        <dbReference type="EMBL" id="HIQ71964.1"/>
    </source>
</evidence>
<keyword evidence="4" id="KW-0997">Cell inner membrane</keyword>
<feature type="transmembrane region" description="Helical" evidence="8">
    <location>
        <begin position="90"/>
        <end position="108"/>
    </location>
</feature>
<reference evidence="10" key="2">
    <citation type="journal article" date="2021" name="PeerJ">
        <title>Extensive microbial diversity within the chicken gut microbiome revealed by metagenomics and culture.</title>
        <authorList>
            <person name="Gilroy R."/>
            <person name="Ravi A."/>
            <person name="Getino M."/>
            <person name="Pursley I."/>
            <person name="Horton D.L."/>
            <person name="Alikhan N.F."/>
            <person name="Baker D."/>
            <person name="Gharbi K."/>
            <person name="Hall N."/>
            <person name="Watson M."/>
            <person name="Adriaenssens E.M."/>
            <person name="Foster-Nyarko E."/>
            <person name="Jarju S."/>
            <person name="Secka A."/>
            <person name="Antonio M."/>
            <person name="Oren A."/>
            <person name="Chaudhuri R.R."/>
            <person name="La Ragione R."/>
            <person name="Hildebrand F."/>
            <person name="Pallen M.J."/>
        </authorList>
    </citation>
    <scope>NUCLEOTIDE SEQUENCE</scope>
    <source>
        <strain evidence="10">ChiSxjej2B14-6234</strain>
    </source>
</reference>
<accession>A0A9D0ZAH1</accession>
<dbReference type="GO" id="GO:0030395">
    <property type="term" value="F:lactose binding"/>
    <property type="evidence" value="ECO:0007669"/>
    <property type="project" value="TreeGrafter"/>
</dbReference>
<dbReference type="PANTHER" id="PTHR23522">
    <property type="entry name" value="BLL5896 PROTEIN"/>
    <property type="match status" value="1"/>
</dbReference>
<evidence type="ECO:0000256" key="1">
    <source>
        <dbReference type="ARBA" id="ARBA00004429"/>
    </source>
</evidence>
<dbReference type="GO" id="GO:0015528">
    <property type="term" value="F:lactose:proton symporter activity"/>
    <property type="evidence" value="ECO:0007669"/>
    <property type="project" value="TreeGrafter"/>
</dbReference>
<comment type="subcellular location">
    <subcellularLocation>
        <location evidence="1">Cell inner membrane</location>
        <topology evidence="1">Multi-pass membrane protein</topology>
    </subcellularLocation>
</comment>
<feature type="transmembrane region" description="Helical" evidence="8">
    <location>
        <begin position="350"/>
        <end position="370"/>
    </location>
</feature>
<dbReference type="InterPro" id="IPR024989">
    <property type="entry name" value="MFS_assoc_dom"/>
</dbReference>
<protein>
    <submittedName>
        <fullName evidence="10">MFS transporter</fullName>
    </submittedName>
</protein>
<evidence type="ECO:0000256" key="3">
    <source>
        <dbReference type="ARBA" id="ARBA00022475"/>
    </source>
</evidence>
<keyword evidence="5 8" id="KW-0812">Transmembrane</keyword>
<feature type="transmembrane region" description="Helical" evidence="8">
    <location>
        <begin position="40"/>
        <end position="59"/>
    </location>
</feature>
<dbReference type="EMBL" id="DVFJ01000026">
    <property type="protein sequence ID" value="HIQ71964.1"/>
    <property type="molecule type" value="Genomic_DNA"/>
</dbReference>
<keyword evidence="6 8" id="KW-1133">Transmembrane helix</keyword>
<dbReference type="InterPro" id="IPR036259">
    <property type="entry name" value="MFS_trans_sf"/>
</dbReference>